<gene>
    <name evidence="6" type="ORF">ACFLIM_27895</name>
</gene>
<evidence type="ECO:0000256" key="1">
    <source>
        <dbReference type="ARBA" id="ARBA00023015"/>
    </source>
</evidence>
<dbReference type="Proteomes" id="UP001603978">
    <property type="component" value="Unassembled WGS sequence"/>
</dbReference>
<dbReference type="InterPro" id="IPR028082">
    <property type="entry name" value="Peripla_BP_I"/>
</dbReference>
<dbReference type="RefSeq" id="WP_393170387.1">
    <property type="nucleotide sequence ID" value="NZ_JBICRM010000018.1"/>
</dbReference>
<dbReference type="SUPFAM" id="SSF47413">
    <property type="entry name" value="lambda repressor-like DNA-binding domains"/>
    <property type="match status" value="1"/>
</dbReference>
<proteinExistence type="predicted"/>
<dbReference type="PROSITE" id="PS50932">
    <property type="entry name" value="HTH_LACI_2"/>
    <property type="match status" value="1"/>
</dbReference>
<reference evidence="6 7" key="1">
    <citation type="submission" date="2024-10" db="EMBL/GenBank/DDBJ databases">
        <authorList>
            <person name="Topkara A.R."/>
            <person name="Saygin H."/>
        </authorList>
    </citation>
    <scope>NUCLEOTIDE SEQUENCE [LARGE SCALE GENOMIC DNA]</scope>
    <source>
        <strain evidence="6 7">M3C6</strain>
    </source>
</reference>
<dbReference type="GO" id="GO:0003677">
    <property type="term" value="F:DNA binding"/>
    <property type="evidence" value="ECO:0007669"/>
    <property type="project" value="UniProtKB-KW"/>
</dbReference>
<dbReference type="InterPro" id="IPR010982">
    <property type="entry name" value="Lambda_DNA-bd_dom_sf"/>
</dbReference>
<evidence type="ECO:0000256" key="2">
    <source>
        <dbReference type="ARBA" id="ARBA00023125"/>
    </source>
</evidence>
<keyword evidence="3" id="KW-0804">Transcription</keyword>
<dbReference type="PANTHER" id="PTHR30146">
    <property type="entry name" value="LACI-RELATED TRANSCRIPTIONAL REPRESSOR"/>
    <property type="match status" value="1"/>
</dbReference>
<dbReference type="CDD" id="cd01392">
    <property type="entry name" value="HTH_LacI"/>
    <property type="match status" value="1"/>
</dbReference>
<dbReference type="SUPFAM" id="SSF53822">
    <property type="entry name" value="Periplasmic binding protein-like I"/>
    <property type="match status" value="1"/>
</dbReference>
<organism evidence="6 7">
    <name type="scientific">Nonomuraea marmarensis</name>
    <dbReference type="NCBI Taxonomy" id="3351344"/>
    <lineage>
        <taxon>Bacteria</taxon>
        <taxon>Bacillati</taxon>
        <taxon>Actinomycetota</taxon>
        <taxon>Actinomycetes</taxon>
        <taxon>Streptosporangiales</taxon>
        <taxon>Streptosporangiaceae</taxon>
        <taxon>Nonomuraea</taxon>
    </lineage>
</organism>
<dbReference type="SMART" id="SM00354">
    <property type="entry name" value="HTH_LACI"/>
    <property type="match status" value="1"/>
</dbReference>
<dbReference type="InterPro" id="IPR001761">
    <property type="entry name" value="Peripla_BP/Lac1_sug-bd_dom"/>
</dbReference>
<dbReference type="Gene3D" id="3.40.50.2300">
    <property type="match status" value="2"/>
</dbReference>
<evidence type="ECO:0000313" key="6">
    <source>
        <dbReference type="EMBL" id="MFG1707022.1"/>
    </source>
</evidence>
<dbReference type="Pfam" id="PF00532">
    <property type="entry name" value="Peripla_BP_1"/>
    <property type="match status" value="1"/>
</dbReference>
<dbReference type="EMBL" id="JBICRM010000018">
    <property type="protein sequence ID" value="MFG1707022.1"/>
    <property type="molecule type" value="Genomic_DNA"/>
</dbReference>
<feature type="domain" description="HTH lacI-type" evidence="5">
    <location>
        <begin position="8"/>
        <end position="62"/>
    </location>
</feature>
<evidence type="ECO:0000259" key="5">
    <source>
        <dbReference type="PROSITE" id="PS50932"/>
    </source>
</evidence>
<feature type="compositionally biased region" description="Low complexity" evidence="4">
    <location>
        <begin position="335"/>
        <end position="352"/>
    </location>
</feature>
<dbReference type="Gene3D" id="1.10.260.40">
    <property type="entry name" value="lambda repressor-like DNA-binding domains"/>
    <property type="match status" value="1"/>
</dbReference>
<protein>
    <submittedName>
        <fullName evidence="6">LacI family DNA-binding transcriptional regulator</fullName>
    </submittedName>
</protein>
<dbReference type="Pfam" id="PF00356">
    <property type="entry name" value="LacI"/>
    <property type="match status" value="1"/>
</dbReference>
<accession>A0ABW7AI88</accession>
<evidence type="ECO:0000256" key="3">
    <source>
        <dbReference type="ARBA" id="ARBA00023163"/>
    </source>
</evidence>
<keyword evidence="1" id="KW-0805">Transcription regulation</keyword>
<keyword evidence="2 6" id="KW-0238">DNA-binding</keyword>
<comment type="caution">
    <text evidence="6">The sequence shown here is derived from an EMBL/GenBank/DDBJ whole genome shotgun (WGS) entry which is preliminary data.</text>
</comment>
<feature type="region of interest" description="Disordered" evidence="4">
    <location>
        <begin position="323"/>
        <end position="352"/>
    </location>
</feature>
<evidence type="ECO:0000256" key="4">
    <source>
        <dbReference type="SAM" id="MobiDB-lite"/>
    </source>
</evidence>
<sequence length="352" mass="37280">MPTNRRRVTLKDVAARAGVSPMTASYAFNRPARVAAATRERVHRAASELGYRPDAVGRALKSGRTQQIGVVFSEHLAYAFDDPQAAQFLAGVAEVCVEEGRGLTFIPTRGDTADADRVLSAAVDGFVLWTTAEDDPVLAAVAGDPRPAVIQGGPPRQGIACVTQDDYRAALAVASQGLREGRTPVVISFPLDRNRERMVTIGANLPPRAPFPVTDARLRGYRTAIEQAGLSWTSTPIAVVARNTQRDGVAAARELAPQLTPNALIIAMSDELALGAHQALRETHPEAAYLGWDASPAGQQLGITSVTNPLRDQGRRCAHVALNPGQPNNQEIPWTITSGSAPAAGASATHGR</sequence>
<dbReference type="InterPro" id="IPR000843">
    <property type="entry name" value="HTH_LacI"/>
</dbReference>
<evidence type="ECO:0000313" key="7">
    <source>
        <dbReference type="Proteomes" id="UP001603978"/>
    </source>
</evidence>
<keyword evidence="7" id="KW-1185">Reference proteome</keyword>
<dbReference type="PANTHER" id="PTHR30146:SF138">
    <property type="entry name" value="TRANSCRIPTIONAL REGULATORY PROTEIN"/>
    <property type="match status" value="1"/>
</dbReference>
<name>A0ABW7AI88_9ACTN</name>